<accession>A0A8H6YXH3</accession>
<sequence>MKTKKRRAGLGSSRKPGIRHWVFCDGLDPPACKTDNQDCEENEEDPPPDVEDSSANVGCRSDIPQIHAESDEFVFVNVKLDENKNGQCGEGWEIVVVCGAG</sequence>
<feature type="region of interest" description="Disordered" evidence="1">
    <location>
        <begin position="35"/>
        <end position="58"/>
    </location>
</feature>
<name>A0A8H6YXH3_9AGAR</name>
<reference evidence="2" key="1">
    <citation type="submission" date="2020-05" db="EMBL/GenBank/DDBJ databases">
        <title>Mycena genomes resolve the evolution of fungal bioluminescence.</title>
        <authorList>
            <person name="Tsai I.J."/>
        </authorList>
    </citation>
    <scope>NUCLEOTIDE SEQUENCE</scope>
    <source>
        <strain evidence="2">160909Yilan</strain>
    </source>
</reference>
<gene>
    <name evidence="2" type="ORF">MSAN_00961400</name>
</gene>
<evidence type="ECO:0000313" key="3">
    <source>
        <dbReference type="Proteomes" id="UP000623467"/>
    </source>
</evidence>
<organism evidence="2 3">
    <name type="scientific">Mycena sanguinolenta</name>
    <dbReference type="NCBI Taxonomy" id="230812"/>
    <lineage>
        <taxon>Eukaryota</taxon>
        <taxon>Fungi</taxon>
        <taxon>Dikarya</taxon>
        <taxon>Basidiomycota</taxon>
        <taxon>Agaricomycotina</taxon>
        <taxon>Agaricomycetes</taxon>
        <taxon>Agaricomycetidae</taxon>
        <taxon>Agaricales</taxon>
        <taxon>Marasmiineae</taxon>
        <taxon>Mycenaceae</taxon>
        <taxon>Mycena</taxon>
    </lineage>
</organism>
<protein>
    <submittedName>
        <fullName evidence="2">Uncharacterized protein</fullName>
    </submittedName>
</protein>
<dbReference type="EMBL" id="JACAZH010000006">
    <property type="protein sequence ID" value="KAF7367022.1"/>
    <property type="molecule type" value="Genomic_DNA"/>
</dbReference>
<comment type="caution">
    <text evidence="2">The sequence shown here is derived from an EMBL/GenBank/DDBJ whole genome shotgun (WGS) entry which is preliminary data.</text>
</comment>
<feature type="compositionally biased region" description="Acidic residues" evidence="1">
    <location>
        <begin position="37"/>
        <end position="52"/>
    </location>
</feature>
<keyword evidence="3" id="KW-1185">Reference proteome</keyword>
<evidence type="ECO:0000313" key="2">
    <source>
        <dbReference type="EMBL" id="KAF7367022.1"/>
    </source>
</evidence>
<evidence type="ECO:0000256" key="1">
    <source>
        <dbReference type="SAM" id="MobiDB-lite"/>
    </source>
</evidence>
<dbReference type="Proteomes" id="UP000623467">
    <property type="component" value="Unassembled WGS sequence"/>
</dbReference>
<dbReference type="AlphaFoldDB" id="A0A8H6YXH3"/>
<proteinExistence type="predicted"/>